<reference evidence="3" key="1">
    <citation type="submission" date="2019-09" db="EMBL/GenBank/DDBJ databases">
        <authorList>
            <person name="Teo W.F.A."/>
            <person name="Duangmal K."/>
        </authorList>
    </citation>
    <scope>NUCLEOTIDE SEQUENCE [LARGE SCALE GENOMIC DNA]</scope>
    <source>
        <strain evidence="3">K81G1</strain>
    </source>
</reference>
<comment type="caution">
    <text evidence="3">The sequence shown here is derived from an EMBL/GenBank/DDBJ whole genome shotgun (WGS) entry which is preliminary data.</text>
</comment>
<organism evidence="3 4">
    <name type="scientific">Amycolatopsis acidicola</name>
    <dbReference type="NCBI Taxonomy" id="2596893"/>
    <lineage>
        <taxon>Bacteria</taxon>
        <taxon>Bacillati</taxon>
        <taxon>Actinomycetota</taxon>
        <taxon>Actinomycetes</taxon>
        <taxon>Pseudonocardiales</taxon>
        <taxon>Pseudonocardiaceae</taxon>
        <taxon>Amycolatopsis</taxon>
    </lineage>
</organism>
<evidence type="ECO:0000256" key="1">
    <source>
        <dbReference type="SAM" id="MobiDB-lite"/>
    </source>
</evidence>
<keyword evidence="2" id="KW-0812">Transmembrane</keyword>
<sequence>MRNAAVATLNAARPQTPPVPPPGVQQQRPWAPAPAPVLPARPAARRPLGGIGVLQLVSWQLAVLAVVLGLGQRWAVFGTVVGCALLVVGCTAVRVRGRWLYEWLILAVKYALRHYEDDLRDPSGSGRALVKVLSPEAVSLVHNVGDEPVFMLSRITGITAVLRPDDGVRELAVPAPEVLLPPHEESFTAQVIHHAGLGQDRPLRTWIALQAMRTIDVYTDTEVRQTLGNALRRVRRRLHRSGLPTETLPENEFFGTLASLAHVTADRGRVREDWRFFYSGPVSQAVFRLGDWSRLSAAASPQLLRRLLTATPYAAVTIAVSACRSVDAEPEVDAALRLAAADPAALEHAATVLTQVAGEWAVTMTRLDGRHGHGLAITLPLGLQVSGD</sequence>
<evidence type="ECO:0008006" key="5">
    <source>
        <dbReference type="Google" id="ProtNLM"/>
    </source>
</evidence>
<feature type="region of interest" description="Disordered" evidence="1">
    <location>
        <begin position="1"/>
        <end position="31"/>
    </location>
</feature>
<keyword evidence="4" id="KW-1185">Reference proteome</keyword>
<protein>
    <recommendedName>
        <fullName evidence="5">Type VII secretion protein EccE</fullName>
    </recommendedName>
</protein>
<keyword evidence="2" id="KW-0472">Membrane</keyword>
<feature type="transmembrane region" description="Helical" evidence="2">
    <location>
        <begin position="74"/>
        <end position="95"/>
    </location>
</feature>
<keyword evidence="2" id="KW-1133">Transmembrane helix</keyword>
<dbReference type="OrthoDB" id="5191307at2"/>
<evidence type="ECO:0000256" key="2">
    <source>
        <dbReference type="SAM" id="Phobius"/>
    </source>
</evidence>
<evidence type="ECO:0000313" key="4">
    <source>
        <dbReference type="Proteomes" id="UP000319769"/>
    </source>
</evidence>
<feature type="transmembrane region" description="Helical" evidence="2">
    <location>
        <begin position="48"/>
        <end position="68"/>
    </location>
</feature>
<evidence type="ECO:0000313" key="3">
    <source>
        <dbReference type="EMBL" id="KAA9155795.1"/>
    </source>
</evidence>
<dbReference type="EMBL" id="VMNW02000054">
    <property type="protein sequence ID" value="KAA9155795.1"/>
    <property type="molecule type" value="Genomic_DNA"/>
</dbReference>
<dbReference type="Proteomes" id="UP000319769">
    <property type="component" value="Unassembled WGS sequence"/>
</dbReference>
<name>A0A5N0UUI2_9PSEU</name>
<proteinExistence type="predicted"/>
<gene>
    <name evidence="3" type="ORF">FPZ12_029105</name>
</gene>
<accession>A0A5N0UUI2</accession>
<dbReference type="AlphaFoldDB" id="A0A5N0UUI2"/>